<proteinExistence type="predicted"/>
<evidence type="ECO:0000313" key="4">
    <source>
        <dbReference type="EMBL" id="KAF5534629.1"/>
    </source>
</evidence>
<evidence type="ECO:0000256" key="1">
    <source>
        <dbReference type="SAM" id="MobiDB-lite"/>
    </source>
</evidence>
<keyword evidence="5" id="KW-1185">Reference proteome</keyword>
<evidence type="ECO:0000259" key="3">
    <source>
        <dbReference type="PROSITE" id="PS50948"/>
    </source>
</evidence>
<feature type="compositionally biased region" description="Acidic residues" evidence="1">
    <location>
        <begin position="518"/>
        <end position="532"/>
    </location>
</feature>
<dbReference type="InterPro" id="IPR003609">
    <property type="entry name" value="Pan_app"/>
</dbReference>
<feature type="chain" id="PRO_5034485135" description="Apple domain-containing protein" evidence="2">
    <location>
        <begin position="20"/>
        <end position="647"/>
    </location>
</feature>
<dbReference type="AlphaFoldDB" id="A0A8H5IE19"/>
<dbReference type="PROSITE" id="PS50948">
    <property type="entry name" value="PAN"/>
    <property type="match status" value="1"/>
</dbReference>
<keyword evidence="2" id="KW-0732">Signal</keyword>
<sequence>MVKSGIISLLGSLALPAVAFRGLEQMPESWCVTYLSTYLVPISAATRSLAESSLPGIDSSTSLDISVTLNPSSSLSLAAGVTSSVGATEVETAPPSSTTGPGSLDGQVVFRVVPDTPGNNRLRRRDLGGFIGSPSEICDNANVFNLVDGQLLEGNVPIYFNGEDYKVFGGQQGPVPSGAITRTFFRDGDILRFQSSRIIPNGEAGFCQTPSDGVVYITFSSQPAGCIAVKLSAIGVQQCVNGDVTTSASATSEAQQFTSASSIGPIISIPSSSDELPPGVSTTETESKPLVVTTESNGVVTTQSPITQPIPSSTFRWSNMSSSFEPPPETSKSSIVHFSTFIFTSDSSTSVDVISSTEIVEPESSTAQELTSSTADFPASEIGTTTEEASTTAEATTSAAEETTTETSIVETTINVTTEESASIPTTQETTDTTTTTTEFFTSEDTSQQTSETTSQETTTEITTSEESTTETTSEESTTETTSQDSTTETTSQESTSETSSEETTAESTTPVSTTETTTEETTADTTTEESTTENPTTTTFTSALDSTSETTTEAATTTTTASEDIVCPASPAQCIRTFEIQCNTVIEGISLTSSGTLEECSQGCFNDPSCVIFTHAGTQCFTTSNASDNQGSLAIQGWTSGIRSTC</sequence>
<organism evidence="4 5">
    <name type="scientific">Fusarium napiforme</name>
    <dbReference type="NCBI Taxonomy" id="42672"/>
    <lineage>
        <taxon>Eukaryota</taxon>
        <taxon>Fungi</taxon>
        <taxon>Dikarya</taxon>
        <taxon>Ascomycota</taxon>
        <taxon>Pezizomycotina</taxon>
        <taxon>Sordariomycetes</taxon>
        <taxon>Hypocreomycetidae</taxon>
        <taxon>Hypocreales</taxon>
        <taxon>Nectriaceae</taxon>
        <taxon>Fusarium</taxon>
        <taxon>Fusarium fujikuroi species complex</taxon>
    </lineage>
</organism>
<gene>
    <name evidence="4" type="ORF">FNAPI_12287</name>
</gene>
<feature type="compositionally biased region" description="Low complexity" evidence="1">
    <location>
        <begin position="533"/>
        <end position="558"/>
    </location>
</feature>
<feature type="compositionally biased region" description="Low complexity" evidence="1">
    <location>
        <begin position="379"/>
        <end position="472"/>
    </location>
</feature>
<feature type="compositionally biased region" description="Low complexity" evidence="1">
    <location>
        <begin position="506"/>
        <end position="517"/>
    </location>
</feature>
<feature type="region of interest" description="Disordered" evidence="1">
    <location>
        <begin position="360"/>
        <end position="558"/>
    </location>
</feature>
<evidence type="ECO:0000313" key="5">
    <source>
        <dbReference type="Proteomes" id="UP000574317"/>
    </source>
</evidence>
<dbReference type="InterPro" id="IPR057230">
    <property type="entry name" value="DUF7908"/>
</dbReference>
<comment type="caution">
    <text evidence="4">The sequence shown here is derived from an EMBL/GenBank/DDBJ whole genome shotgun (WGS) entry which is preliminary data.</text>
</comment>
<dbReference type="Pfam" id="PF25485">
    <property type="entry name" value="DUF7908"/>
    <property type="match status" value="1"/>
</dbReference>
<name>A0A8H5IE19_9HYPO</name>
<feature type="compositionally biased region" description="Polar residues" evidence="1">
    <location>
        <begin position="363"/>
        <end position="375"/>
    </location>
</feature>
<feature type="compositionally biased region" description="Low complexity" evidence="1">
    <location>
        <begin position="479"/>
        <end position="499"/>
    </location>
</feature>
<reference evidence="4 5" key="1">
    <citation type="submission" date="2020-05" db="EMBL/GenBank/DDBJ databases">
        <title>Identification and distribution of gene clusters putatively required for synthesis of sphingolipid metabolism inhibitors in phylogenetically diverse species of the filamentous fungus Fusarium.</title>
        <authorList>
            <person name="Kim H.-S."/>
            <person name="Busman M."/>
            <person name="Brown D.W."/>
            <person name="Divon H."/>
            <person name="Uhlig S."/>
            <person name="Proctor R.H."/>
        </authorList>
    </citation>
    <scope>NUCLEOTIDE SEQUENCE [LARGE SCALE GENOMIC DNA]</scope>
    <source>
        <strain evidence="4 5">NRRL 25196</strain>
    </source>
</reference>
<protein>
    <recommendedName>
        <fullName evidence="3">Apple domain-containing protein</fullName>
    </recommendedName>
</protein>
<dbReference type="Proteomes" id="UP000574317">
    <property type="component" value="Unassembled WGS sequence"/>
</dbReference>
<accession>A0A8H5IE19</accession>
<feature type="signal peptide" evidence="2">
    <location>
        <begin position="1"/>
        <end position="19"/>
    </location>
</feature>
<feature type="domain" description="Apple" evidence="3">
    <location>
        <begin position="568"/>
        <end position="647"/>
    </location>
</feature>
<evidence type="ECO:0000256" key="2">
    <source>
        <dbReference type="SAM" id="SignalP"/>
    </source>
</evidence>
<dbReference type="EMBL" id="JAAOAO010000626">
    <property type="protein sequence ID" value="KAF5534629.1"/>
    <property type="molecule type" value="Genomic_DNA"/>
</dbReference>